<reference evidence="2" key="1">
    <citation type="journal article" date="2020" name="Fungal Divers.">
        <title>Resolving the Mortierellaceae phylogeny through synthesis of multi-gene phylogenetics and phylogenomics.</title>
        <authorList>
            <person name="Vandepol N."/>
            <person name="Liber J."/>
            <person name="Desiro A."/>
            <person name="Na H."/>
            <person name="Kennedy M."/>
            <person name="Barry K."/>
            <person name="Grigoriev I.V."/>
            <person name="Miller A.N."/>
            <person name="O'Donnell K."/>
            <person name="Stajich J.E."/>
            <person name="Bonito G."/>
        </authorList>
    </citation>
    <scope>NUCLEOTIDE SEQUENCE</scope>
    <source>
        <strain evidence="2">KOD1015</strain>
    </source>
</reference>
<name>A0A9P6KGB7_9FUNG</name>
<dbReference type="EMBL" id="JAABOA010000387">
    <property type="protein sequence ID" value="KAF9584544.1"/>
    <property type="molecule type" value="Genomic_DNA"/>
</dbReference>
<dbReference type="AlphaFoldDB" id="A0A9P6KGB7"/>
<protein>
    <recommendedName>
        <fullName evidence="4">Cupin domain-containing protein</fullName>
    </recommendedName>
</protein>
<sequence>MKISRLNDLPGAYVSHDSNVEKKVLLKSGDVPHVSQLAVATLKPGEQATEHFHKDMTESKAHDSLGSMASWSRTQRQDSWF</sequence>
<proteinExistence type="predicted"/>
<organism evidence="2 3">
    <name type="scientific">Lunasporangiospora selenospora</name>
    <dbReference type="NCBI Taxonomy" id="979761"/>
    <lineage>
        <taxon>Eukaryota</taxon>
        <taxon>Fungi</taxon>
        <taxon>Fungi incertae sedis</taxon>
        <taxon>Mucoromycota</taxon>
        <taxon>Mortierellomycotina</taxon>
        <taxon>Mortierellomycetes</taxon>
        <taxon>Mortierellales</taxon>
        <taxon>Mortierellaceae</taxon>
        <taxon>Lunasporangiospora</taxon>
    </lineage>
</organism>
<evidence type="ECO:0000256" key="1">
    <source>
        <dbReference type="SAM" id="MobiDB-lite"/>
    </source>
</evidence>
<comment type="caution">
    <text evidence="2">The sequence shown here is derived from an EMBL/GenBank/DDBJ whole genome shotgun (WGS) entry which is preliminary data.</text>
</comment>
<keyword evidence="3" id="KW-1185">Reference proteome</keyword>
<accession>A0A9P6KGB7</accession>
<evidence type="ECO:0008006" key="4">
    <source>
        <dbReference type="Google" id="ProtNLM"/>
    </source>
</evidence>
<evidence type="ECO:0000313" key="3">
    <source>
        <dbReference type="Proteomes" id="UP000780801"/>
    </source>
</evidence>
<dbReference type="OrthoDB" id="445803at2759"/>
<feature type="region of interest" description="Disordered" evidence="1">
    <location>
        <begin position="56"/>
        <end position="81"/>
    </location>
</feature>
<dbReference type="Proteomes" id="UP000780801">
    <property type="component" value="Unassembled WGS sequence"/>
</dbReference>
<gene>
    <name evidence="2" type="ORF">BGW38_006069</name>
</gene>
<evidence type="ECO:0000313" key="2">
    <source>
        <dbReference type="EMBL" id="KAF9584544.1"/>
    </source>
</evidence>
<feature type="compositionally biased region" description="Polar residues" evidence="1">
    <location>
        <begin position="67"/>
        <end position="81"/>
    </location>
</feature>